<keyword evidence="2" id="KW-1185">Reference proteome</keyword>
<reference evidence="3" key="1">
    <citation type="submission" date="2016-11" db="UniProtKB">
        <authorList>
            <consortium name="WormBaseParasite"/>
        </authorList>
    </citation>
    <scope>IDENTIFICATION</scope>
</reference>
<evidence type="ECO:0000313" key="2">
    <source>
        <dbReference type="Proteomes" id="UP000095287"/>
    </source>
</evidence>
<dbReference type="AlphaFoldDB" id="A0A1I8ACS4"/>
<organism evidence="2 3">
    <name type="scientific">Steinernema glaseri</name>
    <dbReference type="NCBI Taxonomy" id="37863"/>
    <lineage>
        <taxon>Eukaryota</taxon>
        <taxon>Metazoa</taxon>
        <taxon>Ecdysozoa</taxon>
        <taxon>Nematoda</taxon>
        <taxon>Chromadorea</taxon>
        <taxon>Rhabditida</taxon>
        <taxon>Tylenchina</taxon>
        <taxon>Panagrolaimomorpha</taxon>
        <taxon>Strongyloidoidea</taxon>
        <taxon>Steinernematidae</taxon>
        <taxon>Steinernema</taxon>
    </lineage>
</organism>
<dbReference type="WBParaSite" id="L893_g4599.t1">
    <property type="protein sequence ID" value="L893_g4599.t1"/>
    <property type="gene ID" value="L893_g4599"/>
</dbReference>
<accession>A0A1I8ACS4</accession>
<feature type="region of interest" description="Disordered" evidence="1">
    <location>
        <begin position="71"/>
        <end position="102"/>
    </location>
</feature>
<evidence type="ECO:0000313" key="3">
    <source>
        <dbReference type="WBParaSite" id="L893_g4599.t1"/>
    </source>
</evidence>
<dbReference type="Proteomes" id="UP000095287">
    <property type="component" value="Unplaced"/>
</dbReference>
<protein>
    <submittedName>
        <fullName evidence="3">SRP_SPB domain-containing protein</fullName>
    </submittedName>
</protein>
<sequence>MMVYATTPSGSGHSAEAEALVYNFVKRKKPGLLLEMFGKERCQELEKRDHLYDQNTLLSMLGEVRKRLSMTKEDASGAVKQKKSKTIKTKKDASSLPSKSSI</sequence>
<evidence type="ECO:0000256" key="1">
    <source>
        <dbReference type="SAM" id="MobiDB-lite"/>
    </source>
</evidence>
<proteinExistence type="predicted"/>
<name>A0A1I8ACS4_9BILA</name>